<gene>
    <name evidence="2" type="ORF">TrRE_jg11861</name>
</gene>
<evidence type="ECO:0000313" key="3">
    <source>
        <dbReference type="Proteomes" id="UP001165082"/>
    </source>
</evidence>
<reference evidence="2" key="1">
    <citation type="submission" date="2022-07" db="EMBL/GenBank/DDBJ databases">
        <title>Genome analysis of Parmales, a sister group of diatoms, reveals the evolutionary specialization of diatoms from phago-mixotrophs to photoautotrophs.</title>
        <authorList>
            <person name="Ban H."/>
            <person name="Sato S."/>
            <person name="Yoshikawa S."/>
            <person name="Kazumasa Y."/>
            <person name="Nakamura Y."/>
            <person name="Ichinomiya M."/>
            <person name="Saitoh K."/>
            <person name="Sato N."/>
            <person name="Blanc-Mathieu R."/>
            <person name="Endo H."/>
            <person name="Kuwata A."/>
            <person name="Ogata H."/>
        </authorList>
    </citation>
    <scope>NUCLEOTIDE SEQUENCE</scope>
</reference>
<protein>
    <submittedName>
        <fullName evidence="2">Uncharacterized protein</fullName>
    </submittedName>
</protein>
<proteinExistence type="predicted"/>
<dbReference type="PANTHER" id="PTHR38564">
    <property type="entry name" value="SI:CH73-250A16.5-RELATED"/>
    <property type="match status" value="1"/>
</dbReference>
<feature type="signal peptide" evidence="1">
    <location>
        <begin position="1"/>
        <end position="17"/>
    </location>
</feature>
<comment type="caution">
    <text evidence="2">The sequence shown here is derived from an EMBL/GenBank/DDBJ whole genome shotgun (WGS) entry which is preliminary data.</text>
</comment>
<dbReference type="AlphaFoldDB" id="A0A9W7KTR5"/>
<evidence type="ECO:0000313" key="2">
    <source>
        <dbReference type="EMBL" id="GMI11031.1"/>
    </source>
</evidence>
<dbReference type="PROSITE" id="PS51257">
    <property type="entry name" value="PROKAR_LIPOPROTEIN"/>
    <property type="match status" value="1"/>
</dbReference>
<name>A0A9W7KTR5_9STRA</name>
<evidence type="ECO:0000256" key="1">
    <source>
        <dbReference type="SAM" id="SignalP"/>
    </source>
</evidence>
<dbReference type="PANTHER" id="PTHR38564:SF1">
    <property type="match status" value="1"/>
</dbReference>
<dbReference type="Proteomes" id="UP001165082">
    <property type="component" value="Unassembled WGS sequence"/>
</dbReference>
<keyword evidence="1" id="KW-0732">Signal</keyword>
<dbReference type="OrthoDB" id="191791at2759"/>
<accession>A0A9W7KTR5</accession>
<feature type="chain" id="PRO_5040961976" evidence="1">
    <location>
        <begin position="18"/>
        <end position="176"/>
    </location>
</feature>
<sequence>MMNKLLSSLALLPLALSCPFDLCDVPDSGSCGNACCKLSVAVPLPTEAVMSAINATLASGGPDGLYEAQMTAEGTLGFADLRPFGAPADFIGQAFHATANGLYVDTVNFNLSPTEDGGGTVVRAFSTSQVGGAFGDDGQNYYNIVGLLTEVDFGGDKADVNDFVNVDESCPKPAKR</sequence>
<dbReference type="EMBL" id="BRXZ01000401">
    <property type="protein sequence ID" value="GMI11031.1"/>
    <property type="molecule type" value="Genomic_DNA"/>
</dbReference>
<organism evidence="2 3">
    <name type="scientific">Triparma retinervis</name>
    <dbReference type="NCBI Taxonomy" id="2557542"/>
    <lineage>
        <taxon>Eukaryota</taxon>
        <taxon>Sar</taxon>
        <taxon>Stramenopiles</taxon>
        <taxon>Ochrophyta</taxon>
        <taxon>Bolidophyceae</taxon>
        <taxon>Parmales</taxon>
        <taxon>Triparmaceae</taxon>
        <taxon>Triparma</taxon>
    </lineage>
</organism>
<keyword evidence="3" id="KW-1185">Reference proteome</keyword>